<dbReference type="AlphaFoldDB" id="A0A1D1ZLM7"/>
<proteinExistence type="predicted"/>
<reference evidence="1" key="1">
    <citation type="submission" date="2015-07" db="EMBL/GenBank/DDBJ databases">
        <title>Transcriptome Assembly of Anthurium amnicola.</title>
        <authorList>
            <person name="Suzuki J."/>
        </authorList>
    </citation>
    <scope>NUCLEOTIDE SEQUENCE</scope>
</reference>
<dbReference type="EMBL" id="GDJX01000185">
    <property type="protein sequence ID" value="JAT67751.1"/>
    <property type="molecule type" value="Transcribed_RNA"/>
</dbReference>
<sequence>NLNNMNGMDFKPNGIPPSLHNIDYRQQQQAFEDEDDMTVLLNAEFRSRSSSTSSCSSNSSISSIGSISSVGSVASVGSVGSVASIGNGNFNLHQIHSTIPINGNCFSRGGYNNHHHNPSVYQDFNSPPTIKRQRYEEDYVMCLSPQLSAISIDGQSNSPPMCQDTGSDEEHEIITPNPSPTLGPHVVNSDIFTNSSINIQNNFATFYGSMNGINPNNSQWKFATTTTTNFNNHAPNRIADIVNDPTFSRTLPPLTNNNNNTTTSTAVNTTAVPSNNCCYEYINSNRSSAFVQVQHSNLNLPSVVGRY</sequence>
<protein>
    <submittedName>
        <fullName evidence="1">Uncharacterized protein</fullName>
    </submittedName>
</protein>
<accession>A0A1D1ZLM7</accession>
<organism evidence="1">
    <name type="scientific">Anthurium amnicola</name>
    <dbReference type="NCBI Taxonomy" id="1678845"/>
    <lineage>
        <taxon>Eukaryota</taxon>
        <taxon>Viridiplantae</taxon>
        <taxon>Streptophyta</taxon>
        <taxon>Embryophyta</taxon>
        <taxon>Tracheophyta</taxon>
        <taxon>Spermatophyta</taxon>
        <taxon>Magnoliopsida</taxon>
        <taxon>Liliopsida</taxon>
        <taxon>Araceae</taxon>
        <taxon>Pothoideae</taxon>
        <taxon>Potheae</taxon>
        <taxon>Anthurium</taxon>
    </lineage>
</organism>
<feature type="non-terminal residue" evidence="1">
    <location>
        <position position="1"/>
    </location>
</feature>
<evidence type="ECO:0000313" key="1">
    <source>
        <dbReference type="EMBL" id="JAT67751.1"/>
    </source>
</evidence>
<name>A0A1D1ZLM7_9ARAE</name>
<gene>
    <name evidence="1" type="ORF">g.25314</name>
</gene>